<gene>
    <name evidence="2" type="ORF">GX888_01150</name>
</gene>
<evidence type="ECO:0000313" key="2">
    <source>
        <dbReference type="EMBL" id="NLZ24344.1"/>
    </source>
</evidence>
<protein>
    <submittedName>
        <fullName evidence="2">Glycosyltransferase family 2 protein</fullName>
    </submittedName>
</protein>
<dbReference type="GO" id="GO:0016758">
    <property type="term" value="F:hexosyltransferase activity"/>
    <property type="evidence" value="ECO:0007669"/>
    <property type="project" value="UniProtKB-ARBA"/>
</dbReference>
<dbReference type="EMBL" id="JAAZIL010000031">
    <property type="protein sequence ID" value="NLZ24344.1"/>
    <property type="molecule type" value="Genomic_DNA"/>
</dbReference>
<evidence type="ECO:0000313" key="3">
    <source>
        <dbReference type="Proteomes" id="UP000564033"/>
    </source>
</evidence>
<dbReference type="InterPro" id="IPR001173">
    <property type="entry name" value="Glyco_trans_2-like"/>
</dbReference>
<dbReference type="PANTHER" id="PTHR22916:SF3">
    <property type="entry name" value="UDP-GLCNAC:BETAGAL BETA-1,3-N-ACETYLGLUCOSAMINYLTRANSFERASE-LIKE PROTEIN 1"/>
    <property type="match status" value="1"/>
</dbReference>
<accession>A0A847VCX1</accession>
<dbReference type="AlphaFoldDB" id="A0A847VCX1"/>
<dbReference type="InterPro" id="IPR029044">
    <property type="entry name" value="Nucleotide-diphossugar_trans"/>
</dbReference>
<dbReference type="PANTHER" id="PTHR22916">
    <property type="entry name" value="GLYCOSYLTRANSFERASE"/>
    <property type="match status" value="1"/>
</dbReference>
<comment type="caution">
    <text evidence="2">The sequence shown here is derived from an EMBL/GenBank/DDBJ whole genome shotgun (WGS) entry which is preliminary data.</text>
</comment>
<dbReference type="Proteomes" id="UP000564033">
    <property type="component" value="Unassembled WGS sequence"/>
</dbReference>
<organism evidence="2 3">
    <name type="scientific">Candidatus Dojkabacteria bacterium</name>
    <dbReference type="NCBI Taxonomy" id="2099670"/>
    <lineage>
        <taxon>Bacteria</taxon>
        <taxon>Candidatus Dojkabacteria</taxon>
    </lineage>
</organism>
<feature type="domain" description="Glycosyltransferase 2-like" evidence="1">
    <location>
        <begin position="8"/>
        <end position="169"/>
    </location>
</feature>
<proteinExistence type="predicted"/>
<sequence>MKKEPLISVIMPTYNGSKSIKRAIHSFLNQTYKNTELMVIDDCSTDNTVDVVNSIKDSRIKLIRHSKNKNCAAARNSGIKVAKGEYIAFLDDDDEWLEEKLSKQIDYFLAKKSKEWGGVLVSHKILYGGKYRDVVLKKEGDISKEIYLMELSLAAGSSLMVRRDVFEKIGNFNEKYVRQQDLDFVLRLLREYKMGVMRDVLSVIHGHSGKVSGERLVEIKERLLSDFKEDIESFDKRTVKRTYARQYLQISKHFAMDGNIKMTMEYLFKSLSYALLFSNRVKFLILENYLVLPFYLLRGLIVKERDGGR</sequence>
<name>A0A847VCX1_9BACT</name>
<reference evidence="2 3" key="1">
    <citation type="journal article" date="2020" name="Biotechnol. Biofuels">
        <title>New insights from the biogas microbiome by comprehensive genome-resolved metagenomics of nearly 1600 species originating from multiple anaerobic digesters.</title>
        <authorList>
            <person name="Campanaro S."/>
            <person name="Treu L."/>
            <person name="Rodriguez-R L.M."/>
            <person name="Kovalovszki A."/>
            <person name="Ziels R.M."/>
            <person name="Maus I."/>
            <person name="Zhu X."/>
            <person name="Kougias P.G."/>
            <person name="Basile A."/>
            <person name="Luo G."/>
            <person name="Schluter A."/>
            <person name="Konstantinidis K.T."/>
            <person name="Angelidaki I."/>
        </authorList>
    </citation>
    <scope>NUCLEOTIDE SEQUENCE [LARGE SCALE GENOMIC DNA]</scope>
    <source>
        <strain evidence="2">AS19jrsBPTG_9</strain>
    </source>
</reference>
<keyword evidence="2" id="KW-0808">Transferase</keyword>
<dbReference type="SUPFAM" id="SSF53448">
    <property type="entry name" value="Nucleotide-diphospho-sugar transferases"/>
    <property type="match status" value="1"/>
</dbReference>
<dbReference type="Gene3D" id="3.90.550.10">
    <property type="entry name" value="Spore Coat Polysaccharide Biosynthesis Protein SpsA, Chain A"/>
    <property type="match status" value="1"/>
</dbReference>
<dbReference type="Pfam" id="PF00535">
    <property type="entry name" value="Glycos_transf_2"/>
    <property type="match status" value="1"/>
</dbReference>
<evidence type="ECO:0000259" key="1">
    <source>
        <dbReference type="Pfam" id="PF00535"/>
    </source>
</evidence>
<dbReference type="CDD" id="cd00761">
    <property type="entry name" value="Glyco_tranf_GTA_type"/>
    <property type="match status" value="1"/>
</dbReference>